<keyword evidence="2" id="KW-1185">Reference proteome</keyword>
<protein>
    <submittedName>
        <fullName evidence="1">Uncharacterized protein</fullName>
    </submittedName>
</protein>
<dbReference type="OrthoDB" id="6766180at2759"/>
<gene>
    <name evidence="1" type="ORF">PACLA_8A050027</name>
</gene>
<reference evidence="1" key="1">
    <citation type="submission" date="2020-04" db="EMBL/GenBank/DDBJ databases">
        <authorList>
            <person name="Alioto T."/>
            <person name="Alioto T."/>
            <person name="Gomez Garrido J."/>
        </authorList>
    </citation>
    <scope>NUCLEOTIDE SEQUENCE</scope>
    <source>
        <strain evidence="1">A484AB</strain>
    </source>
</reference>
<proteinExistence type="predicted"/>
<dbReference type="Proteomes" id="UP001152795">
    <property type="component" value="Unassembled WGS sequence"/>
</dbReference>
<sequence>MTTLRSHNHTVYTERQVKVALSPDDDKRYILDDKIRTLALGHKDIPDVARRLREIRVDYSGTTEFPQEEPKEPKKTFKVMKMPLTDIVTRRVNNPSLCTIS</sequence>
<comment type="caution">
    <text evidence="1">The sequence shown here is derived from an EMBL/GenBank/DDBJ whole genome shotgun (WGS) entry which is preliminary data.</text>
</comment>
<evidence type="ECO:0000313" key="2">
    <source>
        <dbReference type="Proteomes" id="UP001152795"/>
    </source>
</evidence>
<accession>A0A7D9D6Z1</accession>
<dbReference type="EMBL" id="CACRXK020000042">
    <property type="protein sequence ID" value="CAB3977325.1"/>
    <property type="molecule type" value="Genomic_DNA"/>
</dbReference>
<name>A0A7D9D6Z1_PARCT</name>
<dbReference type="AlphaFoldDB" id="A0A7D9D6Z1"/>
<evidence type="ECO:0000313" key="1">
    <source>
        <dbReference type="EMBL" id="CAB3977325.1"/>
    </source>
</evidence>
<organism evidence="1 2">
    <name type="scientific">Paramuricea clavata</name>
    <name type="common">Red gorgonian</name>
    <name type="synonym">Violescent sea-whip</name>
    <dbReference type="NCBI Taxonomy" id="317549"/>
    <lineage>
        <taxon>Eukaryota</taxon>
        <taxon>Metazoa</taxon>
        <taxon>Cnidaria</taxon>
        <taxon>Anthozoa</taxon>
        <taxon>Octocorallia</taxon>
        <taxon>Malacalcyonacea</taxon>
        <taxon>Plexauridae</taxon>
        <taxon>Paramuricea</taxon>
    </lineage>
</organism>